<dbReference type="PROSITE" id="PS51257">
    <property type="entry name" value="PROKAR_LIPOPROTEIN"/>
    <property type="match status" value="1"/>
</dbReference>
<dbReference type="OrthoDB" id="1236098at2"/>
<evidence type="ECO:0000256" key="1">
    <source>
        <dbReference type="SAM" id="SignalP"/>
    </source>
</evidence>
<dbReference type="STRING" id="452084.AR438_13555"/>
<keyword evidence="1" id="KW-0732">Signal</keyword>
<dbReference type="Proteomes" id="UP000051682">
    <property type="component" value="Unassembled WGS sequence"/>
</dbReference>
<dbReference type="EMBL" id="LLYZ01000009">
    <property type="protein sequence ID" value="KQK24950.1"/>
    <property type="molecule type" value="Genomic_DNA"/>
</dbReference>
<gene>
    <name evidence="2" type="ORF">AR438_13555</name>
</gene>
<name>A0A0Q3P523_9FLAO</name>
<sequence>MKKLFYFLLTLGMISCSTNSDDLLENQESSTDLEPNKAFVFYMEFPTSASLIPSWYYTFSYENGKLIKMTGKFVKSENIWTVGGNFYSDSFTTLTYHSNQIEVKHSNDIYPTIVYTMENNKPKKAELYDQFNQLITVKNYTYEPGKIKIYSKTYTFETYYSYYFDSNNNLIKSEKLEKSSGLDKTLTTTTYSNFDNSKNPFKKLYLLNDKFYEKSLSNNNYRKTNYIVQNLQDPQSLPGNGYAEWTYQYDSNGQIILYHPL</sequence>
<evidence type="ECO:0000313" key="3">
    <source>
        <dbReference type="Proteomes" id="UP000051682"/>
    </source>
</evidence>
<accession>A0A0Q3P523</accession>
<dbReference type="RefSeq" id="WP_056016104.1">
    <property type="nucleotide sequence ID" value="NZ_LLYZ01000009.1"/>
</dbReference>
<evidence type="ECO:0008006" key="4">
    <source>
        <dbReference type="Google" id="ProtNLM"/>
    </source>
</evidence>
<dbReference type="AlphaFoldDB" id="A0A0Q3P523"/>
<comment type="caution">
    <text evidence="2">The sequence shown here is derived from an EMBL/GenBank/DDBJ whole genome shotgun (WGS) entry which is preliminary data.</text>
</comment>
<organism evidence="2 3">
    <name type="scientific">Chryseobacterium aquaticum</name>
    <dbReference type="NCBI Taxonomy" id="452084"/>
    <lineage>
        <taxon>Bacteria</taxon>
        <taxon>Pseudomonadati</taxon>
        <taxon>Bacteroidota</taxon>
        <taxon>Flavobacteriia</taxon>
        <taxon>Flavobacteriales</taxon>
        <taxon>Weeksellaceae</taxon>
        <taxon>Chryseobacterium group</taxon>
        <taxon>Chryseobacterium</taxon>
    </lineage>
</organism>
<keyword evidence="3" id="KW-1185">Reference proteome</keyword>
<evidence type="ECO:0000313" key="2">
    <source>
        <dbReference type="EMBL" id="KQK24950.1"/>
    </source>
</evidence>
<feature type="signal peptide" evidence="1">
    <location>
        <begin position="1"/>
        <end position="20"/>
    </location>
</feature>
<protein>
    <recommendedName>
        <fullName evidence="4">DUF4595 domain-containing protein</fullName>
    </recommendedName>
</protein>
<reference evidence="2 3" key="1">
    <citation type="submission" date="2015-10" db="EMBL/GenBank/DDBJ databases">
        <title>Chryseobacterium aquaticum genome.</title>
        <authorList>
            <person name="Newman J.D."/>
            <person name="Ferguson M.B."/>
            <person name="Miller J.R."/>
        </authorList>
    </citation>
    <scope>NUCLEOTIDE SEQUENCE [LARGE SCALE GENOMIC DNA]</scope>
    <source>
        <strain evidence="2 3">KCTC 12483</strain>
    </source>
</reference>
<proteinExistence type="predicted"/>
<feature type="chain" id="PRO_5006206273" description="DUF4595 domain-containing protein" evidence="1">
    <location>
        <begin position="21"/>
        <end position="261"/>
    </location>
</feature>